<dbReference type="Gene3D" id="3.40.50.2000">
    <property type="entry name" value="Glycogen Phosphorylase B"/>
    <property type="match status" value="1"/>
</dbReference>
<dbReference type="RefSeq" id="WP_353641740.1">
    <property type="nucleotide sequence ID" value="NZ_CP159253.1"/>
</dbReference>
<name>A0AAU8CUW7_9HYPH</name>
<proteinExistence type="predicted"/>
<dbReference type="EMBL" id="CP159253">
    <property type="protein sequence ID" value="XCG50737.1"/>
    <property type="molecule type" value="Genomic_DNA"/>
</dbReference>
<keyword evidence="1" id="KW-0328">Glycosyltransferase</keyword>
<dbReference type="AlphaFoldDB" id="A0AAU8CUW7"/>
<keyword evidence="1" id="KW-0808">Transferase</keyword>
<reference evidence="1" key="1">
    <citation type="submission" date="2024-06" db="EMBL/GenBank/DDBJ databases">
        <title>Mesorhizobium karijinii sp. nov., a symbiont of the iconic Swainsona formosa from arid Australia.</title>
        <authorList>
            <person name="Hill Y.J."/>
            <person name="Watkin E.L.J."/>
            <person name="O'Hara G.W."/>
            <person name="Terpolilli J."/>
            <person name="Tye M.L."/>
            <person name="Kohlmeier M.G."/>
        </authorList>
    </citation>
    <scope>NUCLEOTIDE SEQUENCE</scope>
    <source>
        <strain evidence="1">WSM2240</strain>
    </source>
</reference>
<dbReference type="Pfam" id="PF13692">
    <property type="entry name" value="Glyco_trans_1_4"/>
    <property type="match status" value="1"/>
</dbReference>
<gene>
    <name evidence="1" type="ORF">ABVK50_09780</name>
</gene>
<dbReference type="SUPFAM" id="SSF53756">
    <property type="entry name" value="UDP-Glycosyltransferase/glycogen phosphorylase"/>
    <property type="match status" value="1"/>
</dbReference>
<dbReference type="EC" id="2.4.-.-" evidence="1"/>
<accession>A0AAU8CUW7</accession>
<organism evidence="1">
    <name type="scientific">Mesorhizobium sp. WSM2240</name>
    <dbReference type="NCBI Taxonomy" id="3228851"/>
    <lineage>
        <taxon>Bacteria</taxon>
        <taxon>Pseudomonadati</taxon>
        <taxon>Pseudomonadota</taxon>
        <taxon>Alphaproteobacteria</taxon>
        <taxon>Hyphomicrobiales</taxon>
        <taxon>Phyllobacteriaceae</taxon>
        <taxon>Mesorhizobium</taxon>
    </lineage>
</organism>
<sequence length="372" mass="42326">MLKIPDTNPSLALPLKPDGTPVRVLYALDQFPQLSESYIDAEINRMQSWGFHIEVWSNKDPKSEGGECDVTIHRGKLEDAIAKVKPDIVHTHWTKSAIKYRDAAKRMRKPMTARGHWHFIPDQLVKLEKDNTIVRLYMFPHLAKRYGSIASKIRPMHACFHEEWLAPKVEKNRRMIVRTAACKKSKDLDCFIRIASRLNGYRCVLVLCSLGPNDHYRELEQLNRDLGSPVEMVRDITHREVAAYLAEAGIYLHTYNPDVSFGMPVSIAEAMAAGCTVFARDVDGARAFLGNAGKVYADEDQAVQLIKATEKWSDEEWAQAAARSTQRAWSDFDDRQVLLPLRQSWIEIASQIPSGNQWSPLGRIKRWFGLAA</sequence>
<evidence type="ECO:0000313" key="1">
    <source>
        <dbReference type="EMBL" id="XCG50737.1"/>
    </source>
</evidence>
<protein>
    <submittedName>
        <fullName evidence="1">Glycosyltransferase</fullName>
        <ecNumber evidence="1">2.4.-.-</ecNumber>
    </submittedName>
</protein>
<dbReference type="GO" id="GO:0016757">
    <property type="term" value="F:glycosyltransferase activity"/>
    <property type="evidence" value="ECO:0007669"/>
    <property type="project" value="UniProtKB-KW"/>
</dbReference>